<keyword evidence="6 9" id="KW-1133">Transmembrane helix</keyword>
<comment type="similarity">
    <text evidence="2">Belongs to the monovalent cation:proton antiporter 2 (CPA2) transporter (TC 2.A.37) family.</text>
</comment>
<evidence type="ECO:0000256" key="7">
    <source>
        <dbReference type="ARBA" id="ARBA00023065"/>
    </source>
</evidence>
<feature type="transmembrane region" description="Helical" evidence="9">
    <location>
        <begin position="171"/>
        <end position="188"/>
    </location>
</feature>
<dbReference type="GO" id="GO:1902600">
    <property type="term" value="P:proton transmembrane transport"/>
    <property type="evidence" value="ECO:0007669"/>
    <property type="project" value="InterPro"/>
</dbReference>
<protein>
    <submittedName>
        <fullName evidence="11">Potassium transporter Kef</fullName>
    </submittedName>
</protein>
<dbReference type="SUPFAM" id="SSF51735">
    <property type="entry name" value="NAD(P)-binding Rossmann-fold domains"/>
    <property type="match status" value="1"/>
</dbReference>
<keyword evidence="5 9" id="KW-0812">Transmembrane</keyword>
<dbReference type="GO" id="GO:0006813">
    <property type="term" value="P:potassium ion transport"/>
    <property type="evidence" value="ECO:0007669"/>
    <property type="project" value="InterPro"/>
</dbReference>
<evidence type="ECO:0000256" key="9">
    <source>
        <dbReference type="SAM" id="Phobius"/>
    </source>
</evidence>
<dbReference type="InParanoid" id="A0A6N7ESV5"/>
<dbReference type="PANTHER" id="PTHR42751:SF1">
    <property type="entry name" value="CATION_PROTON ANTIPORTER YBAL-RELATED"/>
    <property type="match status" value="1"/>
</dbReference>
<dbReference type="GO" id="GO:0016020">
    <property type="term" value="C:membrane"/>
    <property type="evidence" value="ECO:0007669"/>
    <property type="project" value="UniProtKB-SubCell"/>
</dbReference>
<keyword evidence="8 9" id="KW-0472">Membrane</keyword>
<keyword evidence="3" id="KW-0813">Transport</keyword>
<evidence type="ECO:0000256" key="4">
    <source>
        <dbReference type="ARBA" id="ARBA00022449"/>
    </source>
</evidence>
<dbReference type="InterPro" id="IPR006153">
    <property type="entry name" value="Cation/H_exchanger_TM"/>
</dbReference>
<feature type="transmembrane region" description="Helical" evidence="9">
    <location>
        <begin position="85"/>
        <end position="108"/>
    </location>
</feature>
<dbReference type="InterPro" id="IPR003148">
    <property type="entry name" value="RCK_N"/>
</dbReference>
<name>A0A6N7ESV5_9GAMM</name>
<evidence type="ECO:0000256" key="8">
    <source>
        <dbReference type="ARBA" id="ARBA00023136"/>
    </source>
</evidence>
<dbReference type="Pfam" id="PF02254">
    <property type="entry name" value="TrkA_N"/>
    <property type="match status" value="1"/>
</dbReference>
<dbReference type="Gene3D" id="3.40.50.720">
    <property type="entry name" value="NAD(P)-binding Rossmann-like Domain"/>
    <property type="match status" value="1"/>
</dbReference>
<keyword evidence="7" id="KW-0406">Ion transport</keyword>
<evidence type="ECO:0000313" key="11">
    <source>
        <dbReference type="EMBL" id="MPV85582.1"/>
    </source>
</evidence>
<dbReference type="InterPro" id="IPR036291">
    <property type="entry name" value="NAD(P)-bd_dom_sf"/>
</dbReference>
<dbReference type="AlphaFoldDB" id="A0A6N7ESV5"/>
<evidence type="ECO:0000256" key="3">
    <source>
        <dbReference type="ARBA" id="ARBA00022448"/>
    </source>
</evidence>
<comment type="subcellular location">
    <subcellularLocation>
        <location evidence="1">Membrane</location>
        <topology evidence="1">Multi-pass membrane protein</topology>
    </subcellularLocation>
</comment>
<feature type="transmembrane region" description="Helical" evidence="9">
    <location>
        <begin position="143"/>
        <end position="165"/>
    </location>
</feature>
<evidence type="ECO:0000313" key="12">
    <source>
        <dbReference type="Proteomes" id="UP000471298"/>
    </source>
</evidence>
<evidence type="ECO:0000256" key="1">
    <source>
        <dbReference type="ARBA" id="ARBA00004141"/>
    </source>
</evidence>
<feature type="transmembrane region" description="Helical" evidence="9">
    <location>
        <begin position="307"/>
        <end position="329"/>
    </location>
</feature>
<feature type="transmembrane region" description="Helical" evidence="9">
    <location>
        <begin position="274"/>
        <end position="295"/>
    </location>
</feature>
<feature type="transmembrane region" description="Helical" evidence="9">
    <location>
        <begin position="335"/>
        <end position="354"/>
    </location>
</feature>
<feature type="transmembrane region" description="Helical" evidence="9">
    <location>
        <begin position="114"/>
        <end position="131"/>
    </location>
</feature>
<dbReference type="PANTHER" id="PTHR42751">
    <property type="entry name" value="SODIUM/HYDROGEN EXCHANGER FAMILY/TRKA DOMAIN PROTEIN"/>
    <property type="match status" value="1"/>
</dbReference>
<keyword evidence="12" id="KW-1185">Reference proteome</keyword>
<evidence type="ECO:0000256" key="6">
    <source>
        <dbReference type="ARBA" id="ARBA00022989"/>
    </source>
</evidence>
<comment type="caution">
    <text evidence="11">The sequence shown here is derived from an EMBL/GenBank/DDBJ whole genome shotgun (WGS) entry which is preliminary data.</text>
</comment>
<organism evidence="11 12">
    <name type="scientific">Ostreibacterium oceani</name>
    <dbReference type="NCBI Taxonomy" id="2654998"/>
    <lineage>
        <taxon>Bacteria</taxon>
        <taxon>Pseudomonadati</taxon>
        <taxon>Pseudomonadota</taxon>
        <taxon>Gammaproteobacteria</taxon>
        <taxon>Cardiobacteriales</taxon>
        <taxon>Ostreibacteriaceae</taxon>
        <taxon>Ostreibacterium</taxon>
    </lineage>
</organism>
<proteinExistence type="inferred from homology"/>
<dbReference type="EMBL" id="WHNW01000002">
    <property type="protein sequence ID" value="MPV85582.1"/>
    <property type="molecule type" value="Genomic_DNA"/>
</dbReference>
<sequence length="530" mass="57909">MEQAEFAFIGGAFIGGLAAMLLRLPPLVGFLAAGFALNYLGFTLTPTLETISNLGVTLLLFTIGLKLDVRTLLRGEVWLGATSHMIISSAILVLLLSLLKLTGIALLVQSDWQTFLLLSFALAFSSTVFAVKVLEERSEMQSFYGRLAIGVLIMQDIFAVLFLSASTGKLPSIWALGLFLLIPLAPFLRRLLNMVGHGEMQILYGVLLALVLGYGLFDFVGVKGDLGALIIGMLLAPHKSSHQLAKSLFHLKEFLLVGFFLSIGLIALPTMELLLLAMLLLLLIPVKSILFLLIFNRFRLRNRTSTLATLSLSNYSEFGLIVAALAVSQGWFHESWLVVLSIAVAMSFVLASPINSASEKVYLYLDKFLPNIPIEKLHPADKPVTISNADAIVLGMGKIGRGAYKRLVQNYDLDVLGIDNNIDKVNEIREQGYQIIHGDASDSDFWDKLVSNQTTQMILLAMPSHYGNVHAMEQLGNRGFDGKITAIVEYADEIEILKSLGVDQVFHVYDEAGMGLADSAIMVAGIRSDS</sequence>
<dbReference type="GO" id="GO:0015297">
    <property type="term" value="F:antiporter activity"/>
    <property type="evidence" value="ECO:0007669"/>
    <property type="project" value="UniProtKB-KW"/>
</dbReference>
<dbReference type="PROSITE" id="PS51201">
    <property type="entry name" value="RCK_N"/>
    <property type="match status" value="1"/>
</dbReference>
<evidence type="ECO:0000256" key="5">
    <source>
        <dbReference type="ARBA" id="ARBA00022692"/>
    </source>
</evidence>
<evidence type="ECO:0000259" key="10">
    <source>
        <dbReference type="PROSITE" id="PS51201"/>
    </source>
</evidence>
<accession>A0A6N7ESV5</accession>
<dbReference type="Gene3D" id="1.20.1530.20">
    <property type="match status" value="1"/>
</dbReference>
<dbReference type="Pfam" id="PF00999">
    <property type="entry name" value="Na_H_Exchanger"/>
    <property type="match status" value="1"/>
</dbReference>
<feature type="transmembrane region" description="Helical" evidence="9">
    <location>
        <begin position="6"/>
        <end position="22"/>
    </location>
</feature>
<dbReference type="RefSeq" id="WP_152808973.1">
    <property type="nucleotide sequence ID" value="NZ_WHNW01000002.1"/>
</dbReference>
<feature type="transmembrane region" description="Helical" evidence="9">
    <location>
        <begin position="200"/>
        <end position="216"/>
    </location>
</feature>
<dbReference type="InterPro" id="IPR038770">
    <property type="entry name" value="Na+/solute_symporter_sf"/>
</dbReference>
<feature type="transmembrane region" description="Helical" evidence="9">
    <location>
        <begin position="51"/>
        <end position="73"/>
    </location>
</feature>
<evidence type="ECO:0000256" key="2">
    <source>
        <dbReference type="ARBA" id="ARBA00005551"/>
    </source>
</evidence>
<reference evidence="11 12" key="1">
    <citation type="submission" date="2019-10" db="EMBL/GenBank/DDBJ databases">
        <title>Cardiobacteriales fam. a chemoheterotrophic member of the order Cardiobacteriales, and proposal of Cardiobacteriales fam. nov.</title>
        <authorList>
            <person name="Wang C."/>
        </authorList>
    </citation>
    <scope>NUCLEOTIDE SEQUENCE [LARGE SCALE GENOMIC DNA]</scope>
    <source>
        <strain evidence="11 12">ML27</strain>
    </source>
</reference>
<feature type="domain" description="RCK N-terminal" evidence="10">
    <location>
        <begin position="388"/>
        <end position="506"/>
    </location>
</feature>
<dbReference type="Proteomes" id="UP000471298">
    <property type="component" value="Unassembled WGS sequence"/>
</dbReference>
<gene>
    <name evidence="11" type="ORF">GCU85_02380</name>
</gene>
<keyword evidence="4" id="KW-0050">Antiport</keyword>